<name>A0A8J2Q1G0_9HEXA</name>
<dbReference type="Pfam" id="PF00050">
    <property type="entry name" value="Kazal_1"/>
    <property type="match status" value="1"/>
</dbReference>
<dbReference type="OrthoDB" id="126772at2759"/>
<dbReference type="AlphaFoldDB" id="A0A8J2Q1G0"/>
<feature type="transmembrane region" description="Helical" evidence="1">
    <location>
        <begin position="20"/>
        <end position="40"/>
    </location>
</feature>
<organism evidence="3 4">
    <name type="scientific">Allacma fusca</name>
    <dbReference type="NCBI Taxonomy" id="39272"/>
    <lineage>
        <taxon>Eukaryota</taxon>
        <taxon>Metazoa</taxon>
        <taxon>Ecdysozoa</taxon>
        <taxon>Arthropoda</taxon>
        <taxon>Hexapoda</taxon>
        <taxon>Collembola</taxon>
        <taxon>Symphypleona</taxon>
        <taxon>Sminthuridae</taxon>
        <taxon>Allacma</taxon>
    </lineage>
</organism>
<evidence type="ECO:0000259" key="2">
    <source>
        <dbReference type="PROSITE" id="PS51465"/>
    </source>
</evidence>
<keyword evidence="1" id="KW-0812">Transmembrane</keyword>
<dbReference type="PROSITE" id="PS00282">
    <property type="entry name" value="KAZAL_1"/>
    <property type="match status" value="1"/>
</dbReference>
<keyword evidence="1" id="KW-1133">Transmembrane helix</keyword>
<reference evidence="3" key="1">
    <citation type="submission" date="2021-06" db="EMBL/GenBank/DDBJ databases">
        <authorList>
            <person name="Hodson N. C."/>
            <person name="Mongue J. A."/>
            <person name="Jaron S. K."/>
        </authorList>
    </citation>
    <scope>NUCLEOTIDE SEQUENCE</scope>
</reference>
<keyword evidence="1" id="KW-0472">Membrane</keyword>
<feature type="domain" description="Kazal-like" evidence="2">
    <location>
        <begin position="95"/>
        <end position="146"/>
    </location>
</feature>
<comment type="caution">
    <text evidence="3">The sequence shown here is derived from an EMBL/GenBank/DDBJ whole genome shotgun (WGS) entry which is preliminary data.</text>
</comment>
<dbReference type="InterPro" id="IPR002350">
    <property type="entry name" value="Kazal_dom"/>
</dbReference>
<dbReference type="SMART" id="SM00280">
    <property type="entry name" value="KAZAL"/>
    <property type="match status" value="1"/>
</dbReference>
<evidence type="ECO:0000256" key="1">
    <source>
        <dbReference type="SAM" id="Phobius"/>
    </source>
</evidence>
<gene>
    <name evidence="3" type="ORF">AFUS01_LOCUS45915</name>
</gene>
<proteinExistence type="predicted"/>
<keyword evidence="4" id="KW-1185">Reference proteome</keyword>
<evidence type="ECO:0000313" key="4">
    <source>
        <dbReference type="Proteomes" id="UP000708208"/>
    </source>
</evidence>
<protein>
    <recommendedName>
        <fullName evidence="2">Kazal-like domain-containing protein</fullName>
    </recommendedName>
</protein>
<dbReference type="PROSITE" id="PS51465">
    <property type="entry name" value="KAZAL_2"/>
    <property type="match status" value="1"/>
</dbReference>
<sequence>MFSALLQQRYVTVCLHPDVSLVGLYEVVIVSMALFLVVPCSSQRTLDRPKSNFRFPSRLKVINNNDDTVHINSNNGLVQHFPNPMAPGNSYGAPIAPVVDCICPCTKEYLPICGTDLRTYGNNCLFQCQRKCNSALQFKSCGTCEEPIENLQIPCF</sequence>
<dbReference type="Proteomes" id="UP000708208">
    <property type="component" value="Unassembled WGS sequence"/>
</dbReference>
<dbReference type="EMBL" id="CAJVCH010571125">
    <property type="protein sequence ID" value="CAG7836697.1"/>
    <property type="molecule type" value="Genomic_DNA"/>
</dbReference>
<evidence type="ECO:0000313" key="3">
    <source>
        <dbReference type="EMBL" id="CAG7836697.1"/>
    </source>
</evidence>
<accession>A0A8J2Q1G0</accession>